<sequence length="87" mass="9513">MSDYLGWAANRRLFTGAIHYHTLGALPADRLSWIDCQPPSIHQALSTTARCGSFLPAPVPGLGRFSSLLRRPGVSRVPSSAPYRHRA</sequence>
<dbReference type="AlphaFoldDB" id="A0A8X6WQJ7"/>
<keyword evidence="2" id="KW-1185">Reference proteome</keyword>
<accession>A0A8X6WQJ7</accession>
<protein>
    <submittedName>
        <fullName evidence="1">Uncharacterized protein</fullName>
    </submittedName>
</protein>
<name>A0A8X6WQJ7_9ARAC</name>
<organism evidence="1 2">
    <name type="scientific">Trichonephila inaurata madagascariensis</name>
    <dbReference type="NCBI Taxonomy" id="2747483"/>
    <lineage>
        <taxon>Eukaryota</taxon>
        <taxon>Metazoa</taxon>
        <taxon>Ecdysozoa</taxon>
        <taxon>Arthropoda</taxon>
        <taxon>Chelicerata</taxon>
        <taxon>Arachnida</taxon>
        <taxon>Araneae</taxon>
        <taxon>Araneomorphae</taxon>
        <taxon>Entelegynae</taxon>
        <taxon>Araneoidea</taxon>
        <taxon>Nephilidae</taxon>
        <taxon>Trichonephila</taxon>
        <taxon>Trichonephila inaurata</taxon>
    </lineage>
</organism>
<dbReference type="EMBL" id="BMAV01001122">
    <property type="protein sequence ID" value="GFY38950.1"/>
    <property type="molecule type" value="Genomic_DNA"/>
</dbReference>
<gene>
    <name evidence="1" type="ORF">TNIN_225051</name>
</gene>
<reference evidence="1" key="1">
    <citation type="submission" date="2020-08" db="EMBL/GenBank/DDBJ databases">
        <title>Multicomponent nature underlies the extraordinary mechanical properties of spider dragline silk.</title>
        <authorList>
            <person name="Kono N."/>
            <person name="Nakamura H."/>
            <person name="Mori M."/>
            <person name="Yoshida Y."/>
            <person name="Ohtoshi R."/>
            <person name="Malay A.D."/>
            <person name="Moran D.A.P."/>
            <person name="Tomita M."/>
            <person name="Numata K."/>
            <person name="Arakawa K."/>
        </authorList>
    </citation>
    <scope>NUCLEOTIDE SEQUENCE</scope>
</reference>
<evidence type="ECO:0000313" key="1">
    <source>
        <dbReference type="EMBL" id="GFY38950.1"/>
    </source>
</evidence>
<evidence type="ECO:0000313" key="2">
    <source>
        <dbReference type="Proteomes" id="UP000886998"/>
    </source>
</evidence>
<comment type="caution">
    <text evidence="1">The sequence shown here is derived from an EMBL/GenBank/DDBJ whole genome shotgun (WGS) entry which is preliminary data.</text>
</comment>
<dbReference type="Proteomes" id="UP000886998">
    <property type="component" value="Unassembled WGS sequence"/>
</dbReference>
<proteinExistence type="predicted"/>